<keyword evidence="4" id="KW-0238">DNA-binding</keyword>
<evidence type="ECO:0000256" key="3">
    <source>
        <dbReference type="ARBA" id="ARBA00023015"/>
    </source>
</evidence>
<dbReference type="Proteomes" id="UP000781932">
    <property type="component" value="Unassembled WGS sequence"/>
</dbReference>
<dbReference type="PANTHER" id="PTHR31313:SF86">
    <property type="entry name" value="ZN(2)-C6 FUNGAL-TYPE DOMAIN-CONTAINING PROTEIN"/>
    <property type="match status" value="1"/>
</dbReference>
<dbReference type="EMBL" id="JAATWM020000027">
    <property type="protein sequence ID" value="KAF9874234.1"/>
    <property type="molecule type" value="Genomic_DNA"/>
</dbReference>
<keyword evidence="3" id="KW-0805">Transcription regulation</keyword>
<keyword evidence="5" id="KW-0804">Transcription</keyword>
<keyword evidence="6" id="KW-0539">Nucleus</keyword>
<dbReference type="RefSeq" id="XP_038743695.1">
    <property type="nucleotide sequence ID" value="XM_038890932.1"/>
</dbReference>
<comment type="caution">
    <text evidence="7">The sequence shown here is derived from an EMBL/GenBank/DDBJ whole genome shotgun (WGS) entry which is preliminary data.</text>
</comment>
<evidence type="ECO:0000313" key="7">
    <source>
        <dbReference type="EMBL" id="KAF9874234.1"/>
    </source>
</evidence>
<organism evidence="7 8">
    <name type="scientific">Colletotrichum karsti</name>
    <dbReference type="NCBI Taxonomy" id="1095194"/>
    <lineage>
        <taxon>Eukaryota</taxon>
        <taxon>Fungi</taxon>
        <taxon>Dikarya</taxon>
        <taxon>Ascomycota</taxon>
        <taxon>Pezizomycotina</taxon>
        <taxon>Sordariomycetes</taxon>
        <taxon>Hypocreomycetidae</taxon>
        <taxon>Glomerellales</taxon>
        <taxon>Glomerellaceae</taxon>
        <taxon>Colletotrichum</taxon>
        <taxon>Colletotrichum boninense species complex</taxon>
    </lineage>
</organism>
<evidence type="ECO:0000256" key="4">
    <source>
        <dbReference type="ARBA" id="ARBA00023125"/>
    </source>
</evidence>
<dbReference type="GO" id="GO:0003677">
    <property type="term" value="F:DNA binding"/>
    <property type="evidence" value="ECO:0007669"/>
    <property type="project" value="UniProtKB-KW"/>
</dbReference>
<protein>
    <submittedName>
        <fullName evidence="7">Nitrogen assimilation transcription factor nira</fullName>
    </submittedName>
</protein>
<dbReference type="InterPro" id="IPR051615">
    <property type="entry name" value="Transcr_Regulatory_Elem"/>
</dbReference>
<accession>A0A9P6I0X6</accession>
<evidence type="ECO:0000256" key="1">
    <source>
        <dbReference type="ARBA" id="ARBA00022723"/>
    </source>
</evidence>
<proteinExistence type="predicted"/>
<dbReference type="CDD" id="cd12148">
    <property type="entry name" value="fungal_TF_MHR"/>
    <property type="match status" value="1"/>
</dbReference>
<keyword evidence="2" id="KW-0862">Zinc</keyword>
<gene>
    <name evidence="7" type="ORF">CkaCkLH20_08217</name>
</gene>
<evidence type="ECO:0000313" key="8">
    <source>
        <dbReference type="Proteomes" id="UP000781932"/>
    </source>
</evidence>
<dbReference type="OrthoDB" id="4161332at2759"/>
<sequence length="330" mass="38042">MLQSLFLGRSPEMQKVSGSVPREYLDSYEELEEWKPYYDPMTQPFEISLPVYQPRPSYALSTFTSLLRLCDIMGRVIKAFYSASSIQIGKEVLLKERETIRNMLVAWQDELPSWLRFRPGVDETPPPHQITPHAIFSTLVILTEQAFLNRGHFSFSLEQEAQNETRERCIQAALHIWQLVEAYKKAFTLRRAQYGISYASYCAVVVILQQTDHDSDEYIDCIRFFWRALLEYQKGCNYGLQKPLKLLKSLMRRLENVSQNINMDETETETWQGVGSFQAELDSILGSDMHTQGTINEWNGAAWDFAPNNGPLGYDTMFGVATDSIFGFCM</sequence>
<evidence type="ECO:0000256" key="5">
    <source>
        <dbReference type="ARBA" id="ARBA00023163"/>
    </source>
</evidence>
<dbReference type="GeneID" id="62164006"/>
<keyword evidence="8" id="KW-1185">Reference proteome</keyword>
<reference evidence="7" key="2">
    <citation type="submission" date="2020-11" db="EMBL/GenBank/DDBJ databases">
        <title>Whole genome sequencing of Colletotrichum sp.</title>
        <authorList>
            <person name="Li H."/>
        </authorList>
    </citation>
    <scope>NUCLEOTIDE SEQUENCE</scope>
    <source>
        <strain evidence="7">CkLH20</strain>
    </source>
</reference>
<dbReference type="AlphaFoldDB" id="A0A9P6I0X6"/>
<evidence type="ECO:0000256" key="6">
    <source>
        <dbReference type="ARBA" id="ARBA00023242"/>
    </source>
</evidence>
<dbReference type="GO" id="GO:0046872">
    <property type="term" value="F:metal ion binding"/>
    <property type="evidence" value="ECO:0007669"/>
    <property type="project" value="UniProtKB-KW"/>
</dbReference>
<name>A0A9P6I0X6_9PEZI</name>
<keyword evidence="1" id="KW-0479">Metal-binding</keyword>
<reference evidence="7" key="1">
    <citation type="submission" date="2020-03" db="EMBL/GenBank/DDBJ databases">
        <authorList>
            <person name="He L."/>
        </authorList>
    </citation>
    <scope>NUCLEOTIDE SEQUENCE</scope>
    <source>
        <strain evidence="7">CkLH20</strain>
    </source>
</reference>
<evidence type="ECO:0000256" key="2">
    <source>
        <dbReference type="ARBA" id="ARBA00022833"/>
    </source>
</evidence>
<dbReference type="PANTHER" id="PTHR31313">
    <property type="entry name" value="TY1 ENHANCER ACTIVATOR"/>
    <property type="match status" value="1"/>
</dbReference>